<dbReference type="Proteomes" id="UP001186974">
    <property type="component" value="Unassembled WGS sequence"/>
</dbReference>
<gene>
    <name evidence="1" type="ORF">LTS18_008266</name>
</gene>
<evidence type="ECO:0000313" key="2">
    <source>
        <dbReference type="Proteomes" id="UP001186974"/>
    </source>
</evidence>
<dbReference type="EMBL" id="JAWDJW010002140">
    <property type="protein sequence ID" value="KAK3078172.1"/>
    <property type="molecule type" value="Genomic_DNA"/>
</dbReference>
<organism evidence="1 2">
    <name type="scientific">Coniosporium uncinatum</name>
    <dbReference type="NCBI Taxonomy" id="93489"/>
    <lineage>
        <taxon>Eukaryota</taxon>
        <taxon>Fungi</taxon>
        <taxon>Dikarya</taxon>
        <taxon>Ascomycota</taxon>
        <taxon>Pezizomycotina</taxon>
        <taxon>Dothideomycetes</taxon>
        <taxon>Dothideomycetes incertae sedis</taxon>
        <taxon>Coniosporium</taxon>
    </lineage>
</organism>
<reference evidence="1" key="1">
    <citation type="submission" date="2024-09" db="EMBL/GenBank/DDBJ databases">
        <title>Black Yeasts Isolated from many extreme environments.</title>
        <authorList>
            <person name="Coleine C."/>
            <person name="Stajich J.E."/>
            <person name="Selbmann L."/>
        </authorList>
    </citation>
    <scope>NUCLEOTIDE SEQUENCE</scope>
    <source>
        <strain evidence="1">CCFEE 5737</strain>
    </source>
</reference>
<name>A0ACC3DNJ1_9PEZI</name>
<comment type="caution">
    <text evidence="1">The sequence shown here is derived from an EMBL/GenBank/DDBJ whole genome shotgun (WGS) entry which is preliminary data.</text>
</comment>
<sequence length="270" mass="30086">MDNVGLQTVCNIEEHYIQECGNIPRYPVDFIRKEYIEKGNTGTNTGEGLYDHTAKKASDREQEESPIANHWSLGIYSMGRDCQGIIMYTLDGYMSAQLQTPGQPHFAQNDLSGGTEEELAEAGKNYLAYTGPFYIDESGEAPILRHHMTDGSFSNWLGNTQRRMVKILEENGDKRLILAPNSSIDIGHDDNVSTTSVSPASSDVGTEGEGDGEEDTQSLHDLLMQFDEVEQRAVQQEVEQPVVQQEDLEEVGDDQAKSRNTESDEESEEQ</sequence>
<evidence type="ECO:0000313" key="1">
    <source>
        <dbReference type="EMBL" id="KAK3078172.1"/>
    </source>
</evidence>
<accession>A0ACC3DNJ1</accession>
<keyword evidence="2" id="KW-1185">Reference proteome</keyword>
<protein>
    <submittedName>
        <fullName evidence="1">Uncharacterized protein</fullName>
    </submittedName>
</protein>
<proteinExistence type="predicted"/>